<evidence type="ECO:0000313" key="2">
    <source>
        <dbReference type="Proteomes" id="UP000789375"/>
    </source>
</evidence>
<gene>
    <name evidence="1" type="ORF">FMOSSE_LOCUS7634</name>
</gene>
<dbReference type="Proteomes" id="UP000789375">
    <property type="component" value="Unassembled WGS sequence"/>
</dbReference>
<dbReference type="EMBL" id="CAJVPP010001825">
    <property type="protein sequence ID" value="CAG8574634.1"/>
    <property type="molecule type" value="Genomic_DNA"/>
</dbReference>
<protein>
    <submittedName>
        <fullName evidence="1">14450_t:CDS:1</fullName>
    </submittedName>
</protein>
<keyword evidence="2" id="KW-1185">Reference proteome</keyword>
<organism evidence="1 2">
    <name type="scientific">Funneliformis mosseae</name>
    <name type="common">Endomycorrhizal fungus</name>
    <name type="synonym">Glomus mosseae</name>
    <dbReference type="NCBI Taxonomy" id="27381"/>
    <lineage>
        <taxon>Eukaryota</taxon>
        <taxon>Fungi</taxon>
        <taxon>Fungi incertae sedis</taxon>
        <taxon>Mucoromycota</taxon>
        <taxon>Glomeromycotina</taxon>
        <taxon>Glomeromycetes</taxon>
        <taxon>Glomerales</taxon>
        <taxon>Glomeraceae</taxon>
        <taxon>Funneliformis</taxon>
    </lineage>
</organism>
<accession>A0A9N9BQY4</accession>
<sequence>MDPKTTNLTYFNASPNSWTIHGYYEFRKRQKSCFKVEQVERASKLLRALKASTFAMTRQGTF</sequence>
<evidence type="ECO:0000313" key="1">
    <source>
        <dbReference type="EMBL" id="CAG8574634.1"/>
    </source>
</evidence>
<dbReference type="AlphaFoldDB" id="A0A9N9BQY4"/>
<proteinExistence type="predicted"/>
<name>A0A9N9BQY4_FUNMO</name>
<comment type="caution">
    <text evidence="1">The sequence shown here is derived from an EMBL/GenBank/DDBJ whole genome shotgun (WGS) entry which is preliminary data.</text>
</comment>
<reference evidence="1" key="1">
    <citation type="submission" date="2021-06" db="EMBL/GenBank/DDBJ databases">
        <authorList>
            <person name="Kallberg Y."/>
            <person name="Tangrot J."/>
            <person name="Rosling A."/>
        </authorList>
    </citation>
    <scope>NUCLEOTIDE SEQUENCE</scope>
    <source>
        <strain evidence="1">87-6 pot B 2015</strain>
    </source>
</reference>